<accession>A0A2P2PHA0</accession>
<reference evidence="1" key="1">
    <citation type="submission" date="2018-02" db="EMBL/GenBank/DDBJ databases">
        <title>Rhizophora mucronata_Transcriptome.</title>
        <authorList>
            <person name="Meera S.P."/>
            <person name="Sreeshan A."/>
            <person name="Augustine A."/>
        </authorList>
    </citation>
    <scope>NUCLEOTIDE SEQUENCE</scope>
    <source>
        <tissue evidence="1">Leaf</tissue>
    </source>
</reference>
<evidence type="ECO:0000313" key="1">
    <source>
        <dbReference type="EMBL" id="MBX54120.1"/>
    </source>
</evidence>
<organism evidence="1">
    <name type="scientific">Rhizophora mucronata</name>
    <name type="common">Asiatic mangrove</name>
    <dbReference type="NCBI Taxonomy" id="61149"/>
    <lineage>
        <taxon>Eukaryota</taxon>
        <taxon>Viridiplantae</taxon>
        <taxon>Streptophyta</taxon>
        <taxon>Embryophyta</taxon>
        <taxon>Tracheophyta</taxon>
        <taxon>Spermatophyta</taxon>
        <taxon>Magnoliopsida</taxon>
        <taxon>eudicotyledons</taxon>
        <taxon>Gunneridae</taxon>
        <taxon>Pentapetalae</taxon>
        <taxon>rosids</taxon>
        <taxon>fabids</taxon>
        <taxon>Malpighiales</taxon>
        <taxon>Rhizophoraceae</taxon>
        <taxon>Rhizophora</taxon>
    </lineage>
</organism>
<sequence length="13" mass="1382">MSSLQVLLTCVST</sequence>
<dbReference type="EMBL" id="GGEC01073636">
    <property type="protein sequence ID" value="MBX54120.1"/>
    <property type="molecule type" value="Transcribed_RNA"/>
</dbReference>
<name>A0A2P2PHA0_RHIMU</name>
<protein>
    <submittedName>
        <fullName evidence="1">Uncharacterized protein</fullName>
    </submittedName>
</protein>
<proteinExistence type="predicted"/>